<dbReference type="InterPro" id="IPR008952">
    <property type="entry name" value="Tetraspanin_EC2_sf"/>
</dbReference>
<dbReference type="STRING" id="151549.A0A4C1UIK3"/>
<dbReference type="Gene3D" id="1.10.1450.10">
    <property type="entry name" value="Tetraspanin"/>
    <property type="match status" value="1"/>
</dbReference>
<feature type="transmembrane region" description="Helical" evidence="6">
    <location>
        <begin position="221"/>
        <end position="244"/>
    </location>
</feature>
<sequence>MEIRKSEVEYTMKSMRFLLLIITTMFIFIAALMIVLGISVYSRYHDFSFIYESARSGRFVTPSVIIVLLGMILMVITCFGFFGALKKSTCLVNMYALILTMVLIAKIVLVIILFSMDPETIASYIEIPTHRYATDVEIEKELDFLQSSLGCCGSESYMEYMDQPFNQNHSTVIFEINEHGYSIMELPKSCCREQTPTLCTRIWSNGCKNTIGVYIVQNASVLGVLGVSVMFIKILGIIFAILLGKCIRKYKSEKAYLRWKACEQRIMTARKVQEAAKAEQDGVFIETPKSSNA</sequence>
<evidence type="ECO:0000256" key="1">
    <source>
        <dbReference type="ARBA" id="ARBA00004141"/>
    </source>
</evidence>
<proteinExistence type="inferred from homology"/>
<organism evidence="7 8">
    <name type="scientific">Eumeta variegata</name>
    <name type="common">Bagworm moth</name>
    <name type="synonym">Eumeta japonica</name>
    <dbReference type="NCBI Taxonomy" id="151549"/>
    <lineage>
        <taxon>Eukaryota</taxon>
        <taxon>Metazoa</taxon>
        <taxon>Ecdysozoa</taxon>
        <taxon>Arthropoda</taxon>
        <taxon>Hexapoda</taxon>
        <taxon>Insecta</taxon>
        <taxon>Pterygota</taxon>
        <taxon>Neoptera</taxon>
        <taxon>Endopterygota</taxon>
        <taxon>Lepidoptera</taxon>
        <taxon>Glossata</taxon>
        <taxon>Ditrysia</taxon>
        <taxon>Tineoidea</taxon>
        <taxon>Psychidae</taxon>
        <taxon>Oiketicinae</taxon>
        <taxon>Eumeta</taxon>
    </lineage>
</organism>
<accession>A0A4C1UIK3</accession>
<dbReference type="PIRSF" id="PIRSF002419">
    <property type="entry name" value="Tetraspanin"/>
    <property type="match status" value="1"/>
</dbReference>
<dbReference type="AlphaFoldDB" id="A0A4C1UIK3"/>
<keyword evidence="8" id="KW-1185">Reference proteome</keyword>
<reference evidence="7 8" key="1">
    <citation type="journal article" date="2019" name="Commun. Biol.">
        <title>The bagworm genome reveals a unique fibroin gene that provides high tensile strength.</title>
        <authorList>
            <person name="Kono N."/>
            <person name="Nakamura H."/>
            <person name="Ohtoshi R."/>
            <person name="Tomita M."/>
            <person name="Numata K."/>
            <person name="Arakawa K."/>
        </authorList>
    </citation>
    <scope>NUCLEOTIDE SEQUENCE [LARGE SCALE GENOMIC DNA]</scope>
</reference>
<feature type="transmembrane region" description="Helical" evidence="6">
    <location>
        <begin position="17"/>
        <end position="39"/>
    </location>
</feature>
<dbReference type="SUPFAM" id="SSF48652">
    <property type="entry name" value="Tetraspanin"/>
    <property type="match status" value="1"/>
</dbReference>
<dbReference type="InterPro" id="IPR000301">
    <property type="entry name" value="Tetraspanin_animals"/>
</dbReference>
<name>A0A4C1UIK3_EUMVA</name>
<dbReference type="EMBL" id="BGZK01000177">
    <property type="protein sequence ID" value="GBP26159.1"/>
    <property type="molecule type" value="Genomic_DNA"/>
</dbReference>
<evidence type="ECO:0000256" key="4">
    <source>
        <dbReference type="ARBA" id="ARBA00022989"/>
    </source>
</evidence>
<dbReference type="Proteomes" id="UP000299102">
    <property type="component" value="Unassembled WGS sequence"/>
</dbReference>
<evidence type="ECO:0000313" key="8">
    <source>
        <dbReference type="Proteomes" id="UP000299102"/>
    </source>
</evidence>
<keyword evidence="3 6" id="KW-0812">Transmembrane</keyword>
<dbReference type="GO" id="GO:0016020">
    <property type="term" value="C:membrane"/>
    <property type="evidence" value="ECO:0007669"/>
    <property type="project" value="UniProtKB-SubCell"/>
</dbReference>
<dbReference type="PANTHER" id="PTHR19282">
    <property type="entry name" value="TETRASPANIN"/>
    <property type="match status" value="1"/>
</dbReference>
<comment type="subcellular location">
    <subcellularLocation>
        <location evidence="1 6">Membrane</location>
        <topology evidence="1 6">Multi-pass membrane protein</topology>
    </subcellularLocation>
</comment>
<dbReference type="PANTHER" id="PTHR19282:SF417">
    <property type="entry name" value="TETRASPANIN TSPA-RELATED"/>
    <property type="match status" value="1"/>
</dbReference>
<protein>
    <recommendedName>
        <fullName evidence="6">Tetraspanin</fullName>
    </recommendedName>
</protein>
<dbReference type="Pfam" id="PF00335">
    <property type="entry name" value="Tetraspanin"/>
    <property type="match status" value="1"/>
</dbReference>
<dbReference type="PRINTS" id="PR00259">
    <property type="entry name" value="TMFOUR"/>
</dbReference>
<comment type="similarity">
    <text evidence="2 6">Belongs to the tetraspanin (TM4SF) family.</text>
</comment>
<keyword evidence="4 6" id="KW-1133">Transmembrane helix</keyword>
<evidence type="ECO:0000313" key="7">
    <source>
        <dbReference type="EMBL" id="GBP26159.1"/>
    </source>
</evidence>
<gene>
    <name evidence="7" type="primary">Tspan15</name>
    <name evidence="7" type="ORF">EVAR_74921_1</name>
</gene>
<keyword evidence="5 6" id="KW-0472">Membrane</keyword>
<evidence type="ECO:0000256" key="3">
    <source>
        <dbReference type="ARBA" id="ARBA00022692"/>
    </source>
</evidence>
<evidence type="ECO:0000256" key="6">
    <source>
        <dbReference type="RuleBase" id="RU361218"/>
    </source>
</evidence>
<feature type="transmembrane region" description="Helical" evidence="6">
    <location>
        <begin position="94"/>
        <end position="114"/>
    </location>
</feature>
<feature type="transmembrane region" description="Helical" evidence="6">
    <location>
        <begin position="59"/>
        <end position="82"/>
    </location>
</feature>
<comment type="caution">
    <text evidence="7">The sequence shown here is derived from an EMBL/GenBank/DDBJ whole genome shotgun (WGS) entry which is preliminary data.</text>
</comment>
<dbReference type="CDD" id="cd03127">
    <property type="entry name" value="tetraspanin_LEL"/>
    <property type="match status" value="1"/>
</dbReference>
<dbReference type="InterPro" id="IPR018499">
    <property type="entry name" value="Tetraspanin/Peripherin"/>
</dbReference>
<evidence type="ECO:0000256" key="2">
    <source>
        <dbReference type="ARBA" id="ARBA00006840"/>
    </source>
</evidence>
<dbReference type="OrthoDB" id="9972904at2759"/>
<evidence type="ECO:0000256" key="5">
    <source>
        <dbReference type="ARBA" id="ARBA00023136"/>
    </source>
</evidence>